<feature type="compositionally biased region" description="Polar residues" evidence="1">
    <location>
        <begin position="143"/>
        <end position="158"/>
    </location>
</feature>
<evidence type="ECO:0000313" key="5">
    <source>
        <dbReference type="Proteomes" id="UP000233440"/>
    </source>
</evidence>
<evidence type="ECO:0000259" key="3">
    <source>
        <dbReference type="Pfam" id="PF07423"/>
    </source>
</evidence>
<feature type="domain" description="DUF1510" evidence="3">
    <location>
        <begin position="135"/>
        <end position="226"/>
    </location>
</feature>
<dbReference type="OrthoDB" id="2168558at2"/>
<evidence type="ECO:0000256" key="2">
    <source>
        <dbReference type="SAM" id="Phobius"/>
    </source>
</evidence>
<dbReference type="EMBL" id="PIQO01000006">
    <property type="protein sequence ID" value="PKR85166.1"/>
    <property type="molecule type" value="Genomic_DNA"/>
</dbReference>
<keyword evidence="2" id="KW-1133">Transmembrane helix</keyword>
<proteinExistence type="predicted"/>
<keyword evidence="5" id="KW-1185">Reference proteome</keyword>
<organism evidence="4 5">
    <name type="scientific">Heyndrickxia camelliae</name>
    <dbReference type="NCBI Taxonomy" id="1707093"/>
    <lineage>
        <taxon>Bacteria</taxon>
        <taxon>Bacillati</taxon>
        <taxon>Bacillota</taxon>
        <taxon>Bacilli</taxon>
        <taxon>Bacillales</taxon>
        <taxon>Bacillaceae</taxon>
        <taxon>Heyndrickxia</taxon>
    </lineage>
</organism>
<gene>
    <name evidence="4" type="ORF">CWO92_10440</name>
</gene>
<dbReference type="AlphaFoldDB" id="A0A2N3LKM4"/>
<dbReference type="Proteomes" id="UP000233440">
    <property type="component" value="Unassembled WGS sequence"/>
</dbReference>
<sequence>MANDYNHPNRSRSLQRAKRRKTNIILNSLIVIVILLIIIVASFIFLGGGKDDNKSSAPANTAHKQETSIDSNKSKSESNGDKNGSSDGTVSDNNDNTGDSSDDSSADKDSDNSQLDDSNVVANEGNDPNVKKTYVNPSWKPVGTSQTGGHQYSSDFNSTDWKEKEKALSYATGIPSDQMTIWYMSRVGSDSSVIGTITSKKDKKAYRVYLEWIDGQGWKPSKVEELNHNDRQ</sequence>
<feature type="region of interest" description="Disordered" evidence="1">
    <location>
        <begin position="53"/>
        <end position="158"/>
    </location>
</feature>
<dbReference type="InterPro" id="IPR009988">
    <property type="entry name" value="DUF1510"/>
</dbReference>
<protein>
    <submittedName>
        <fullName evidence="4">DNA primase</fullName>
    </submittedName>
</protein>
<evidence type="ECO:0000313" key="4">
    <source>
        <dbReference type="EMBL" id="PKR85166.1"/>
    </source>
</evidence>
<accession>A0A2N3LKM4</accession>
<feature type="compositionally biased region" description="Low complexity" evidence="1">
    <location>
        <begin position="83"/>
        <end position="99"/>
    </location>
</feature>
<reference evidence="4 5" key="1">
    <citation type="submission" date="2017-11" db="EMBL/GenBank/DDBJ databases">
        <title>Bacillus camelliae sp. nov., isolated from pu'er tea.</title>
        <authorList>
            <person name="Niu L."/>
        </authorList>
    </citation>
    <scope>NUCLEOTIDE SEQUENCE [LARGE SCALE GENOMIC DNA]</scope>
    <source>
        <strain evidence="4 5">7578-1</strain>
    </source>
</reference>
<keyword evidence="2" id="KW-0812">Transmembrane</keyword>
<evidence type="ECO:0000256" key="1">
    <source>
        <dbReference type="SAM" id="MobiDB-lite"/>
    </source>
</evidence>
<feature type="compositionally biased region" description="Basic and acidic residues" evidence="1">
    <location>
        <begin position="63"/>
        <end position="80"/>
    </location>
</feature>
<keyword evidence="2" id="KW-0472">Membrane</keyword>
<feature type="transmembrane region" description="Helical" evidence="2">
    <location>
        <begin position="24"/>
        <end position="46"/>
    </location>
</feature>
<comment type="caution">
    <text evidence="4">The sequence shown here is derived from an EMBL/GenBank/DDBJ whole genome shotgun (WGS) entry which is preliminary data.</text>
</comment>
<name>A0A2N3LKM4_9BACI</name>
<dbReference type="Pfam" id="PF07423">
    <property type="entry name" value="DUF1510"/>
    <property type="match status" value="1"/>
</dbReference>
<dbReference type="RefSeq" id="WP_101354145.1">
    <property type="nucleotide sequence ID" value="NZ_PIQO01000006.1"/>
</dbReference>